<protein>
    <submittedName>
        <fullName evidence="1">Uncharacterized protein</fullName>
    </submittedName>
</protein>
<evidence type="ECO:0000313" key="2">
    <source>
        <dbReference type="Proteomes" id="UP000001880"/>
    </source>
</evidence>
<dbReference type="RefSeq" id="WP_012829472.1">
    <property type="nucleotide sequence ID" value="NC_013440.1"/>
</dbReference>
<dbReference type="HOGENOM" id="CLU_914555_0_0_7"/>
<keyword evidence="2" id="KW-1185">Reference proteome</keyword>
<dbReference type="KEGG" id="hoh:Hoch_4380"/>
<name>D0LNG9_HALO1</name>
<dbReference type="Proteomes" id="UP000001880">
    <property type="component" value="Chromosome"/>
</dbReference>
<sequence length="304" mass="31354">MSAAPVDTLLALARRAAADSDADRAARAFAPLAGARRPFVEVQVHAAAEPRPLELVCGFAAPQREDELSRACTVALDPAAGAVAVRWLAAMRPRARDWGAKLALAAGARFQLYARGQLELADLRAGLSAAPSVPVSETTPAASAVALPGALALTRALGRSFAQMNGIEIAPGGDARHVVYVSAPARAGLDAAIAALLRARMPASPWPQRWQQGPAPLAQQLLGSGREHIFVSCAPESERGALKLDLGPRSPAALAALAERLDLSDALAASLAQLAELGARALTHVGVTLAPDGRARISLYALPA</sequence>
<dbReference type="AlphaFoldDB" id="D0LNG9"/>
<organism evidence="1 2">
    <name type="scientific">Haliangium ochraceum (strain DSM 14365 / JCM 11303 / SMP-2)</name>
    <dbReference type="NCBI Taxonomy" id="502025"/>
    <lineage>
        <taxon>Bacteria</taxon>
        <taxon>Pseudomonadati</taxon>
        <taxon>Myxococcota</taxon>
        <taxon>Polyangia</taxon>
        <taxon>Haliangiales</taxon>
        <taxon>Kofleriaceae</taxon>
        <taxon>Haliangium</taxon>
    </lineage>
</organism>
<gene>
    <name evidence="1" type="ordered locus">Hoch_4380</name>
</gene>
<reference evidence="1 2" key="1">
    <citation type="journal article" date="2010" name="Stand. Genomic Sci.">
        <title>Complete genome sequence of Haliangium ochraceum type strain (SMP-2).</title>
        <authorList>
            <consortium name="US DOE Joint Genome Institute (JGI-PGF)"/>
            <person name="Ivanova N."/>
            <person name="Daum C."/>
            <person name="Lang E."/>
            <person name="Abt B."/>
            <person name="Kopitz M."/>
            <person name="Saunders E."/>
            <person name="Lapidus A."/>
            <person name="Lucas S."/>
            <person name="Glavina Del Rio T."/>
            <person name="Nolan M."/>
            <person name="Tice H."/>
            <person name="Copeland A."/>
            <person name="Cheng J.F."/>
            <person name="Chen F."/>
            <person name="Bruce D."/>
            <person name="Goodwin L."/>
            <person name="Pitluck S."/>
            <person name="Mavromatis K."/>
            <person name="Pati A."/>
            <person name="Mikhailova N."/>
            <person name="Chen A."/>
            <person name="Palaniappan K."/>
            <person name="Land M."/>
            <person name="Hauser L."/>
            <person name="Chang Y.J."/>
            <person name="Jeffries C.D."/>
            <person name="Detter J.C."/>
            <person name="Brettin T."/>
            <person name="Rohde M."/>
            <person name="Goker M."/>
            <person name="Bristow J."/>
            <person name="Markowitz V."/>
            <person name="Eisen J.A."/>
            <person name="Hugenholtz P."/>
            <person name="Kyrpides N.C."/>
            <person name="Klenk H.P."/>
        </authorList>
    </citation>
    <scope>NUCLEOTIDE SEQUENCE [LARGE SCALE GENOMIC DNA]</scope>
    <source>
        <strain evidence="2">DSM 14365 / CIP 107738 / JCM 11303 / AJ 13395 / SMP-2</strain>
    </source>
</reference>
<dbReference type="EMBL" id="CP001804">
    <property type="protein sequence ID" value="ACY16874.1"/>
    <property type="molecule type" value="Genomic_DNA"/>
</dbReference>
<accession>D0LNG9</accession>
<proteinExistence type="predicted"/>
<evidence type="ECO:0000313" key="1">
    <source>
        <dbReference type="EMBL" id="ACY16874.1"/>
    </source>
</evidence>
<dbReference type="STRING" id="502025.Hoch_4380"/>